<dbReference type="InterPro" id="IPR005162">
    <property type="entry name" value="Retrotrans_gag_dom"/>
</dbReference>
<evidence type="ECO:0000256" key="5">
    <source>
        <dbReference type="ARBA" id="ARBA00022801"/>
    </source>
</evidence>
<accession>A0A814M920</accession>
<dbReference type="InterPro" id="IPR012337">
    <property type="entry name" value="RNaseH-like_sf"/>
</dbReference>
<dbReference type="PANTHER" id="PTHR37984:SF5">
    <property type="entry name" value="PROTEIN NYNRIN-LIKE"/>
    <property type="match status" value="1"/>
</dbReference>
<dbReference type="SUPFAM" id="SSF53098">
    <property type="entry name" value="Ribonuclease H-like"/>
    <property type="match status" value="1"/>
</dbReference>
<evidence type="ECO:0000259" key="9">
    <source>
        <dbReference type="Pfam" id="PF03732"/>
    </source>
</evidence>
<dbReference type="Gene3D" id="3.30.70.270">
    <property type="match status" value="1"/>
</dbReference>
<evidence type="ECO:0000256" key="6">
    <source>
        <dbReference type="ARBA" id="ARBA00022918"/>
    </source>
</evidence>
<gene>
    <name evidence="13" type="ORF">CJN711_LOCUS5931</name>
</gene>
<keyword evidence="5" id="KW-0378">Hydrolase</keyword>
<comment type="caution">
    <text evidence="13">The sequence shown here is derived from an EMBL/GenBank/DDBJ whole genome shotgun (WGS) entry which is preliminary data.</text>
</comment>
<feature type="domain" description="Integrase zinc-binding" evidence="12">
    <location>
        <begin position="744"/>
        <end position="802"/>
    </location>
</feature>
<proteinExistence type="predicted"/>
<dbReference type="Gene3D" id="1.10.340.70">
    <property type="match status" value="1"/>
</dbReference>
<dbReference type="FunFam" id="1.10.340.70:FF:000001">
    <property type="entry name" value="Retrovirus-related Pol polyprotein from transposon gypsy-like Protein"/>
    <property type="match status" value="1"/>
</dbReference>
<dbReference type="InterPro" id="IPR043502">
    <property type="entry name" value="DNA/RNA_pol_sf"/>
</dbReference>
<organism evidence="13 14">
    <name type="scientific">Rotaria magnacalcarata</name>
    <dbReference type="NCBI Taxonomy" id="392030"/>
    <lineage>
        <taxon>Eukaryota</taxon>
        <taxon>Metazoa</taxon>
        <taxon>Spiralia</taxon>
        <taxon>Gnathifera</taxon>
        <taxon>Rotifera</taxon>
        <taxon>Eurotatoria</taxon>
        <taxon>Bdelloidea</taxon>
        <taxon>Philodinida</taxon>
        <taxon>Philodinidae</taxon>
        <taxon>Rotaria</taxon>
    </lineage>
</organism>
<evidence type="ECO:0000259" key="10">
    <source>
        <dbReference type="Pfam" id="PF17917"/>
    </source>
</evidence>
<feature type="domain" description="Reverse transcriptase" evidence="8">
    <location>
        <begin position="423"/>
        <end position="480"/>
    </location>
</feature>
<name>A0A814M920_9BILA</name>
<dbReference type="GO" id="GO:0016787">
    <property type="term" value="F:hydrolase activity"/>
    <property type="evidence" value="ECO:0007669"/>
    <property type="project" value="UniProtKB-KW"/>
</dbReference>
<keyword evidence="4" id="KW-0255">Endonuclease</keyword>
<evidence type="ECO:0000259" key="12">
    <source>
        <dbReference type="Pfam" id="PF17921"/>
    </source>
</evidence>
<dbReference type="Pfam" id="PF00078">
    <property type="entry name" value="RVT_1"/>
    <property type="match status" value="1"/>
</dbReference>
<sequence>MGSILSEVDTRITTSRAETQQDIKLLEITIPSKDTMLTQVFDNIQSLTTGLHELKELFTNHHTLQSPTLGHPLLNNPLSNIATPIQANSPHFINSSAAISYELPPINVQPINTIVLPPTTSLPTFSGKYTESTRQFLIRVEEYARTVNSWSRETLLRGISQFLKDDAFEWYCQLCYINTTSVDWNQFVVRFLAQFHSPIQAAQQEQAWIECKQFESETINQFVVRLRSIWLEQKPHELESDFTKHRFFQLSDSVTRILPAQQPIVSGNTTRVHTNISSPLVSSNSIPDLTEILTSRSTEKTSTIPTKIQFLPSELNSTSSGTLLLIIEVPDLLDFSVSIEEQVQLSNPIQSFPQVFTKTPGRTSKIKHHIDLIPGTKARNSAPYRYTPASRKIIDDKLDEMLEQHVIIPSKSPWASPVVLALKKDGLYRLCIDYRKLNEVTVRDAYPIPRIDDTLDALQHAQFISTLDLRSGYWQVEMEDSNVQAFLGITGYYHRFIKNDAKIAEPLLKLLHSQQPATTRSQLPWNDDCTNAFITLKQKLISPPIMHSPNFSFPFILELDACEYGIGCILTQDSVEREALAIVWGTKHFRQYLEGGPVLVQSDCKALEWLKTARNPTDRLARWAMKLSPYHIIIQHRPGKSNANGDFVSRYPITDSDSSPFEVNSIDVVLNILEGTNILEDIRAQQQADPQLARIIETLKEHPSTPFGDKHAPYLFINDLLYKVRHINSYNDQRLLGNKHLLAIPQSLQHQILTWAHDHPTAGHAGRIKKLFRLPSRVYWHLMRKDVYKYVQSCIGCQQFKYSNTPTPISMQLHIITEPWHTIGVDIMAPFPPTPRQKRYLLVIVDYFTRWVEMFALRRTTATDISNIVINEVICRYDPKLPLDLLLRSPAPGPPPTTSEHKYIRYYRTNLMNKLRIAHHLVREHSEIKKLIQKSNYDKHATNQQFSIGDLVWVQFPAHQINQTTITHKLRPRCQGPCRLSEQLSPSTCIVTRLNDNVSLDSTNVDRMKFYYEPAKDTNPLPTTVSLPLSGQTRRFSTRSRRPLFDV</sequence>
<dbReference type="GO" id="GO:0004519">
    <property type="term" value="F:endonuclease activity"/>
    <property type="evidence" value="ECO:0007669"/>
    <property type="project" value="UniProtKB-KW"/>
</dbReference>
<evidence type="ECO:0000256" key="4">
    <source>
        <dbReference type="ARBA" id="ARBA00022759"/>
    </source>
</evidence>
<keyword evidence="3" id="KW-0540">Nuclease</keyword>
<dbReference type="InterPro" id="IPR043128">
    <property type="entry name" value="Rev_trsase/Diguanyl_cyclase"/>
</dbReference>
<keyword evidence="1" id="KW-0808">Transferase</keyword>
<dbReference type="CDD" id="cd01647">
    <property type="entry name" value="RT_LTR"/>
    <property type="match status" value="1"/>
</dbReference>
<dbReference type="GO" id="GO:0003676">
    <property type="term" value="F:nucleic acid binding"/>
    <property type="evidence" value="ECO:0007669"/>
    <property type="project" value="InterPro"/>
</dbReference>
<keyword evidence="6" id="KW-0695">RNA-directed DNA polymerase</keyword>
<dbReference type="Gene3D" id="3.10.10.10">
    <property type="entry name" value="HIV Type 1 Reverse Transcriptase, subunit A, domain 1"/>
    <property type="match status" value="1"/>
</dbReference>
<evidence type="ECO:0000259" key="11">
    <source>
        <dbReference type="Pfam" id="PF17919"/>
    </source>
</evidence>
<keyword evidence="7" id="KW-0511">Multifunctional enzyme</keyword>
<dbReference type="PANTHER" id="PTHR37984">
    <property type="entry name" value="PROTEIN CBG26694"/>
    <property type="match status" value="1"/>
</dbReference>
<keyword evidence="2" id="KW-0548">Nucleotidyltransferase</keyword>
<evidence type="ECO:0000256" key="7">
    <source>
        <dbReference type="ARBA" id="ARBA00023268"/>
    </source>
</evidence>
<dbReference type="GO" id="GO:0003964">
    <property type="term" value="F:RNA-directed DNA polymerase activity"/>
    <property type="evidence" value="ECO:0007669"/>
    <property type="project" value="UniProtKB-KW"/>
</dbReference>
<dbReference type="Pfam" id="PF03732">
    <property type="entry name" value="Retrotrans_gag"/>
    <property type="match status" value="1"/>
</dbReference>
<evidence type="ECO:0000313" key="13">
    <source>
        <dbReference type="EMBL" id="CAF1075359.1"/>
    </source>
</evidence>
<feature type="domain" description="Retrotransposon gag" evidence="9">
    <location>
        <begin position="160"/>
        <end position="240"/>
    </location>
</feature>
<evidence type="ECO:0000256" key="3">
    <source>
        <dbReference type="ARBA" id="ARBA00022722"/>
    </source>
</evidence>
<dbReference type="InterPro" id="IPR036397">
    <property type="entry name" value="RNaseH_sf"/>
</dbReference>
<dbReference type="Proteomes" id="UP000663855">
    <property type="component" value="Unassembled WGS sequence"/>
</dbReference>
<dbReference type="Gene3D" id="3.30.420.10">
    <property type="entry name" value="Ribonuclease H-like superfamily/Ribonuclease H"/>
    <property type="match status" value="1"/>
</dbReference>
<dbReference type="EMBL" id="CAJNOV010001699">
    <property type="protein sequence ID" value="CAF1075359.1"/>
    <property type="molecule type" value="Genomic_DNA"/>
</dbReference>
<dbReference type="InterPro" id="IPR041588">
    <property type="entry name" value="Integrase_H2C2"/>
</dbReference>
<evidence type="ECO:0000259" key="8">
    <source>
        <dbReference type="Pfam" id="PF00078"/>
    </source>
</evidence>
<dbReference type="AlphaFoldDB" id="A0A814M920"/>
<dbReference type="InterPro" id="IPR000477">
    <property type="entry name" value="RT_dom"/>
</dbReference>
<dbReference type="InterPro" id="IPR041577">
    <property type="entry name" value="RT_RNaseH_2"/>
</dbReference>
<dbReference type="Pfam" id="PF17917">
    <property type="entry name" value="RT_RNaseH"/>
    <property type="match status" value="1"/>
</dbReference>
<feature type="domain" description="Reverse transcriptase/retrotransposon-derived protein RNase H-like" evidence="11">
    <location>
        <begin position="525"/>
        <end position="573"/>
    </location>
</feature>
<reference evidence="13" key="1">
    <citation type="submission" date="2021-02" db="EMBL/GenBank/DDBJ databases">
        <authorList>
            <person name="Nowell W R."/>
        </authorList>
    </citation>
    <scope>NUCLEOTIDE SEQUENCE</scope>
</reference>
<dbReference type="InterPro" id="IPR050951">
    <property type="entry name" value="Retrovirus_Pol_polyprotein"/>
</dbReference>
<dbReference type="InterPro" id="IPR041373">
    <property type="entry name" value="RT_RNaseH"/>
</dbReference>
<dbReference type="Pfam" id="PF17919">
    <property type="entry name" value="RT_RNaseH_2"/>
    <property type="match status" value="1"/>
</dbReference>
<dbReference type="SUPFAM" id="SSF56672">
    <property type="entry name" value="DNA/RNA polymerases"/>
    <property type="match status" value="1"/>
</dbReference>
<dbReference type="Pfam" id="PF17921">
    <property type="entry name" value="Integrase_H2C2"/>
    <property type="match status" value="1"/>
</dbReference>
<dbReference type="CDD" id="cd09274">
    <property type="entry name" value="RNase_HI_RT_Ty3"/>
    <property type="match status" value="1"/>
</dbReference>
<evidence type="ECO:0000256" key="1">
    <source>
        <dbReference type="ARBA" id="ARBA00022679"/>
    </source>
</evidence>
<protein>
    <submittedName>
        <fullName evidence="13">Uncharacterized protein</fullName>
    </submittedName>
</protein>
<evidence type="ECO:0000313" key="14">
    <source>
        <dbReference type="Proteomes" id="UP000663855"/>
    </source>
</evidence>
<feature type="domain" description="Reverse transcriptase RNase H-like" evidence="10">
    <location>
        <begin position="574"/>
        <end position="630"/>
    </location>
</feature>
<evidence type="ECO:0000256" key="2">
    <source>
        <dbReference type="ARBA" id="ARBA00022695"/>
    </source>
</evidence>